<protein>
    <submittedName>
        <fullName evidence="8">General substrate transporter</fullName>
    </submittedName>
</protein>
<evidence type="ECO:0000256" key="1">
    <source>
        <dbReference type="ARBA" id="ARBA00004141"/>
    </source>
</evidence>
<comment type="similarity">
    <text evidence="2 7">Belongs to the major facilitator superfamily. Sugar transporter (TC 2.A.1.1) family.</text>
</comment>
<dbReference type="PANTHER" id="PTHR48022">
    <property type="entry name" value="PLASTIDIC GLUCOSE TRANSPORTER 4"/>
    <property type="match status" value="1"/>
</dbReference>
<keyword evidence="4" id="KW-0812">Transmembrane</keyword>
<dbReference type="Gene3D" id="1.20.1250.20">
    <property type="entry name" value="MFS general substrate transporter like domains"/>
    <property type="match status" value="1"/>
</dbReference>
<dbReference type="PRINTS" id="PR00171">
    <property type="entry name" value="SUGRTRNSPORT"/>
</dbReference>
<name>A0A5M3Z522_ASPTE</name>
<evidence type="ECO:0000256" key="5">
    <source>
        <dbReference type="ARBA" id="ARBA00022989"/>
    </source>
</evidence>
<dbReference type="GO" id="GO:0016020">
    <property type="term" value="C:membrane"/>
    <property type="evidence" value="ECO:0007669"/>
    <property type="project" value="UniProtKB-SubCell"/>
</dbReference>
<dbReference type="PROSITE" id="PS50850">
    <property type="entry name" value="MFS"/>
    <property type="match status" value="1"/>
</dbReference>
<organism evidence="8 9">
    <name type="scientific">Aspergillus terreus</name>
    <dbReference type="NCBI Taxonomy" id="33178"/>
    <lineage>
        <taxon>Eukaryota</taxon>
        <taxon>Fungi</taxon>
        <taxon>Dikarya</taxon>
        <taxon>Ascomycota</taxon>
        <taxon>Pezizomycotina</taxon>
        <taxon>Eurotiomycetes</taxon>
        <taxon>Eurotiomycetidae</taxon>
        <taxon>Eurotiales</taxon>
        <taxon>Aspergillaceae</taxon>
        <taxon>Aspergillus</taxon>
        <taxon>Aspergillus subgen. Circumdati</taxon>
    </lineage>
</organism>
<dbReference type="InterPro" id="IPR050360">
    <property type="entry name" value="MFS_Sugar_Transporters"/>
</dbReference>
<dbReference type="SUPFAM" id="SSF103473">
    <property type="entry name" value="MFS general substrate transporter"/>
    <property type="match status" value="1"/>
</dbReference>
<evidence type="ECO:0000313" key="9">
    <source>
        <dbReference type="Proteomes" id="UP000452235"/>
    </source>
</evidence>
<comment type="subcellular location">
    <subcellularLocation>
        <location evidence="1">Membrane</location>
        <topology evidence="1">Multi-pass membrane protein</topology>
    </subcellularLocation>
</comment>
<accession>A0A5M3Z522</accession>
<dbReference type="InterPro" id="IPR005828">
    <property type="entry name" value="MFS_sugar_transport-like"/>
</dbReference>
<evidence type="ECO:0000313" key="8">
    <source>
        <dbReference type="EMBL" id="GFF16251.1"/>
    </source>
</evidence>
<comment type="caution">
    <text evidence="8">The sequence shown here is derived from an EMBL/GenBank/DDBJ whole genome shotgun (WGS) entry which is preliminary data.</text>
</comment>
<dbReference type="InterPro" id="IPR020846">
    <property type="entry name" value="MFS_dom"/>
</dbReference>
<dbReference type="OrthoDB" id="6612291at2759"/>
<keyword evidence="3 7" id="KW-0813">Transport</keyword>
<dbReference type="AlphaFoldDB" id="A0A5M3Z522"/>
<gene>
    <name evidence="8" type="ORF">ATEIFO6365_0005044100</name>
</gene>
<proteinExistence type="inferred from homology"/>
<dbReference type="VEuPathDB" id="FungiDB:ATEG_05374"/>
<dbReference type="FunFam" id="1.20.1250.20:FF:000078">
    <property type="entry name" value="MFS maltose transporter, putative"/>
    <property type="match status" value="1"/>
</dbReference>
<dbReference type="Pfam" id="PF00083">
    <property type="entry name" value="Sugar_tr"/>
    <property type="match status" value="1"/>
</dbReference>
<dbReference type="Proteomes" id="UP000452235">
    <property type="component" value="Unassembled WGS sequence"/>
</dbReference>
<evidence type="ECO:0000256" key="7">
    <source>
        <dbReference type="RuleBase" id="RU003346"/>
    </source>
</evidence>
<dbReference type="NCBIfam" id="TIGR00879">
    <property type="entry name" value="SP"/>
    <property type="match status" value="1"/>
</dbReference>
<evidence type="ECO:0000256" key="4">
    <source>
        <dbReference type="ARBA" id="ARBA00022692"/>
    </source>
</evidence>
<sequence>MADAGKLSFTKRLSLFTPTVFFLTIYLSLATLNFGYDVGSFAGVQALSPFAKRFGHYDRTSETWALPSYLASLMNSLPFVGKLIGALTCGPIAEKYGRRIAVAVMACISLVGVTLQTSATTAAQFTLGRIINFAMTGFCIVVTPIYQSECSPPPLRGMISSTIQFQILLGQVISSLVNLGTSHMDTDAAWQIPVGLQFVVPAFMLGLLPFMPESPRWLVSKGRLEQAQCCLSRLRNKEADDPTISEEIRNLQHDHSNESKGRWKELFDDANRTRTWIAILVMFFQQITGQAFVSQYSVSFYKTQKIADPFLLNVIQNLVSMICNMITFTYVDSLGRRPLLLVGSFLMASFLIALGGLATTPHPSESQKNAMAASMMIAFGFYGLSWAPISYIVLGEVSNSRVKEKTSNLAVSISVITTFIVSFTVPYLINAPYAHLGGKVGFLYGGITFVSVAVAYFYVPELKGLSLEEVDRLFATGRPVRRLSGRTLVLAHDDDTTMNKPWDSVSSWASRCTY</sequence>
<dbReference type="PANTHER" id="PTHR48022:SF77">
    <property type="entry name" value="MAJOR FACILITATOR SUPERFAMILY (MFS) PROFILE DOMAIN-CONTAINING PROTEIN"/>
    <property type="match status" value="1"/>
</dbReference>
<keyword evidence="6" id="KW-0472">Membrane</keyword>
<dbReference type="EMBL" id="BLJY01000005">
    <property type="protein sequence ID" value="GFF16251.1"/>
    <property type="molecule type" value="Genomic_DNA"/>
</dbReference>
<dbReference type="InterPro" id="IPR005829">
    <property type="entry name" value="Sugar_transporter_CS"/>
</dbReference>
<dbReference type="GO" id="GO:0005351">
    <property type="term" value="F:carbohydrate:proton symporter activity"/>
    <property type="evidence" value="ECO:0007669"/>
    <property type="project" value="TreeGrafter"/>
</dbReference>
<evidence type="ECO:0000256" key="3">
    <source>
        <dbReference type="ARBA" id="ARBA00022448"/>
    </source>
</evidence>
<evidence type="ECO:0000256" key="6">
    <source>
        <dbReference type="ARBA" id="ARBA00023136"/>
    </source>
</evidence>
<dbReference type="InterPro" id="IPR003663">
    <property type="entry name" value="Sugar/inositol_transpt"/>
</dbReference>
<keyword evidence="9" id="KW-1185">Reference proteome</keyword>
<evidence type="ECO:0000256" key="2">
    <source>
        <dbReference type="ARBA" id="ARBA00010992"/>
    </source>
</evidence>
<reference evidence="8 9" key="1">
    <citation type="submission" date="2020-01" db="EMBL/GenBank/DDBJ databases">
        <title>Aspergillus terreus IFO 6365 whole genome shotgun sequence.</title>
        <authorList>
            <person name="Kanamasa S."/>
            <person name="Takahashi H."/>
        </authorList>
    </citation>
    <scope>NUCLEOTIDE SEQUENCE [LARGE SCALE GENOMIC DNA]</scope>
    <source>
        <strain evidence="8 9">IFO 6365</strain>
    </source>
</reference>
<dbReference type="InterPro" id="IPR036259">
    <property type="entry name" value="MFS_trans_sf"/>
</dbReference>
<keyword evidence="5" id="KW-1133">Transmembrane helix</keyword>
<dbReference type="PROSITE" id="PS00216">
    <property type="entry name" value="SUGAR_TRANSPORT_1"/>
    <property type="match status" value="1"/>
</dbReference>